<organism evidence="1 2">
    <name type="scientific">Eleutherodactylus coqui</name>
    <name type="common">Puerto Rican coqui</name>
    <dbReference type="NCBI Taxonomy" id="57060"/>
    <lineage>
        <taxon>Eukaryota</taxon>
        <taxon>Metazoa</taxon>
        <taxon>Chordata</taxon>
        <taxon>Craniata</taxon>
        <taxon>Vertebrata</taxon>
        <taxon>Euteleostomi</taxon>
        <taxon>Amphibia</taxon>
        <taxon>Batrachia</taxon>
        <taxon>Anura</taxon>
        <taxon>Neobatrachia</taxon>
        <taxon>Hyloidea</taxon>
        <taxon>Eleutherodactylidae</taxon>
        <taxon>Eleutherodactylinae</taxon>
        <taxon>Eleutherodactylus</taxon>
        <taxon>Eleutherodactylus</taxon>
    </lineage>
</organism>
<protein>
    <submittedName>
        <fullName evidence="1">Uncharacterized protein</fullName>
    </submittedName>
</protein>
<dbReference type="EMBL" id="WNTK01000154">
    <property type="protein sequence ID" value="KAG9471382.1"/>
    <property type="molecule type" value="Genomic_DNA"/>
</dbReference>
<accession>A0A8J6JWV6</accession>
<dbReference type="AlphaFoldDB" id="A0A8J6JWV6"/>
<comment type="caution">
    <text evidence="1">The sequence shown here is derived from an EMBL/GenBank/DDBJ whole genome shotgun (WGS) entry which is preliminary data.</text>
</comment>
<sequence length="115" mass="12902">MEKKWSPSKDQNWLPNMLPGFATQDRRAWCLFSSLHPGKSWTSSCHQVAKEIHETKKAAPTPPPLCKGPTGAVCSISMVCTPLPNYIRSTHVKYYYVEHLSIIAVSCRGKLLLAF</sequence>
<evidence type="ECO:0000313" key="1">
    <source>
        <dbReference type="EMBL" id="KAG9471382.1"/>
    </source>
</evidence>
<evidence type="ECO:0000313" key="2">
    <source>
        <dbReference type="Proteomes" id="UP000770717"/>
    </source>
</evidence>
<dbReference type="Proteomes" id="UP000770717">
    <property type="component" value="Unassembled WGS sequence"/>
</dbReference>
<reference evidence="1" key="1">
    <citation type="thesis" date="2020" institute="ProQuest LLC" country="789 East Eisenhower Parkway, Ann Arbor, MI, USA">
        <title>Comparative Genomics and Chromosome Evolution.</title>
        <authorList>
            <person name="Mudd A.B."/>
        </authorList>
    </citation>
    <scope>NUCLEOTIDE SEQUENCE</scope>
    <source>
        <strain evidence="1">HN-11 Male</strain>
        <tissue evidence="1">Kidney and liver</tissue>
    </source>
</reference>
<gene>
    <name evidence="1" type="ORF">GDO78_015044</name>
</gene>
<keyword evidence="2" id="KW-1185">Reference proteome</keyword>
<proteinExistence type="predicted"/>
<name>A0A8J6JWV6_ELECQ</name>